<feature type="domain" description="Metallo-beta-lactamase" evidence="3">
    <location>
        <begin position="376"/>
        <end position="446"/>
    </location>
</feature>
<evidence type="ECO:0000256" key="2">
    <source>
        <dbReference type="SAM" id="MobiDB-lite"/>
    </source>
</evidence>
<evidence type="ECO:0000313" key="5">
    <source>
        <dbReference type="Proteomes" id="UP000268162"/>
    </source>
</evidence>
<dbReference type="GO" id="GO:0070291">
    <property type="term" value="P:N-acylethanolamine metabolic process"/>
    <property type="evidence" value="ECO:0007669"/>
    <property type="project" value="TreeGrafter"/>
</dbReference>
<feature type="binding site" evidence="1">
    <location>
        <position position="423"/>
    </location>
    <ligand>
        <name>an N-acyl-1,2-diacyl-sn-glycero-3-phosphoethanolamine</name>
        <dbReference type="ChEBI" id="CHEBI:62537"/>
    </ligand>
</feature>
<dbReference type="GO" id="GO:0070292">
    <property type="term" value="P:N-acylphosphatidylethanolamine metabolic process"/>
    <property type="evidence" value="ECO:0007669"/>
    <property type="project" value="TreeGrafter"/>
</dbReference>
<sequence>MSATVAPFQVSPVRVTSPLYWMASIPLTLRSMYIRGRFVNPFPTWRDKTLWDFCQWRATRTGGNGLPQTETTLQETLPVVEPSWESLYPSPVPSPHTPSLTTPPVVNSGAAGSMDASWVMQFSVLADKPNSVPTGSSHANVTAPAASGSTDSDNHVLTSNQVTVTWLGQSTCYVQLPGLNILTDPIFQARTVTSWLGPKRLRPIPCQLEQLRVDVVLVSHNHYDHLDLECVRKLGNTVLWFVPLGMRAWFVRNGIQRVVEMDWWQFTQVSTMTPAQTPWLTVDPVTCTSSDDLVRHTFHIGAIPAQHWSGRTPLDSNCTLWCGWAVRRVSTDLPCPSSDITIPTLSPRNSSLPLTSSSYPIHDVAIAPFYSPGTSDQGSFFHCGDTGYYAPLFRTIGQAIGPVTLAALPIGSYQPRWYMHHQHIDPADAVLIHEDLRAHRSIGVHWATFMLSDEDYLDPPRDLVRALLERGQPAESFVTTHIGQTLCIPTPTV</sequence>
<feature type="binding site" evidence="1">
    <location>
        <position position="223"/>
    </location>
    <ligand>
        <name>an N-acyl-1,2-diacyl-sn-glycero-3-phosphoethanolamine</name>
        <dbReference type="ChEBI" id="CHEBI:62537"/>
    </ligand>
</feature>
<dbReference type="InterPro" id="IPR036866">
    <property type="entry name" value="RibonucZ/Hydroxyglut_hydro"/>
</dbReference>
<evidence type="ECO:0000259" key="3">
    <source>
        <dbReference type="Pfam" id="PF12706"/>
    </source>
</evidence>
<dbReference type="PANTHER" id="PTHR15032:SF4">
    <property type="entry name" value="N-ACYL-PHOSPHATIDYLETHANOLAMINE-HYDROLYZING PHOSPHOLIPASE D"/>
    <property type="match status" value="1"/>
</dbReference>
<feature type="compositionally biased region" description="Polar residues" evidence="2">
    <location>
        <begin position="131"/>
        <end position="140"/>
    </location>
</feature>
<protein>
    <submittedName>
        <fullName evidence="4">Beta-lactamase superfamily domain-containing protein</fullName>
    </submittedName>
</protein>
<evidence type="ECO:0000256" key="1">
    <source>
        <dbReference type="PIRSR" id="PIRSR038896-50"/>
    </source>
</evidence>
<dbReference type="Pfam" id="PF12706">
    <property type="entry name" value="Lactamase_B_2"/>
    <property type="match status" value="2"/>
</dbReference>
<dbReference type="Gene3D" id="3.60.15.10">
    <property type="entry name" value="Ribonuclease Z/Hydroxyacylglutathione hydrolase-like"/>
    <property type="match status" value="1"/>
</dbReference>
<dbReference type="Proteomes" id="UP000268162">
    <property type="component" value="Unassembled WGS sequence"/>
</dbReference>
<reference evidence="5" key="1">
    <citation type="journal article" date="2018" name="Nat. Microbiol.">
        <title>Leveraging single-cell genomics to expand the fungal tree of life.</title>
        <authorList>
            <person name="Ahrendt S.R."/>
            <person name="Quandt C.A."/>
            <person name="Ciobanu D."/>
            <person name="Clum A."/>
            <person name="Salamov A."/>
            <person name="Andreopoulos B."/>
            <person name="Cheng J.F."/>
            <person name="Woyke T."/>
            <person name="Pelin A."/>
            <person name="Henrissat B."/>
            <person name="Reynolds N.K."/>
            <person name="Benny G.L."/>
            <person name="Smith M.E."/>
            <person name="James T.Y."/>
            <person name="Grigoriev I.V."/>
        </authorList>
    </citation>
    <scope>NUCLEOTIDE SEQUENCE [LARGE SCALE GENOMIC DNA]</scope>
    <source>
        <strain evidence="5">RSA 468</strain>
    </source>
</reference>
<dbReference type="GO" id="GO:0008270">
    <property type="term" value="F:zinc ion binding"/>
    <property type="evidence" value="ECO:0007669"/>
    <property type="project" value="InterPro"/>
</dbReference>
<dbReference type="PANTHER" id="PTHR15032">
    <property type="entry name" value="N-ACYL-PHOSPHATIDYLETHANOLAMINE-HYDROLYZING PHOSPHOLIPASE D"/>
    <property type="match status" value="1"/>
</dbReference>
<dbReference type="GO" id="GO:0070290">
    <property type="term" value="F:N-acylphosphatidylethanolamine-specific phospholipase D activity"/>
    <property type="evidence" value="ECO:0007669"/>
    <property type="project" value="InterPro"/>
</dbReference>
<keyword evidence="5" id="KW-1185">Reference proteome</keyword>
<name>A0A4P9ZX61_9FUNG</name>
<proteinExistence type="predicted"/>
<accession>A0A4P9ZX61</accession>
<gene>
    <name evidence="4" type="ORF">BJ085DRAFT_29122</name>
</gene>
<dbReference type="EMBL" id="ML002387">
    <property type="protein sequence ID" value="RKP38254.1"/>
    <property type="molecule type" value="Genomic_DNA"/>
</dbReference>
<feature type="domain" description="Metallo-beta-lactamase" evidence="3">
    <location>
        <begin position="180"/>
        <end position="327"/>
    </location>
</feature>
<dbReference type="GO" id="GO:0005737">
    <property type="term" value="C:cytoplasm"/>
    <property type="evidence" value="ECO:0007669"/>
    <property type="project" value="TreeGrafter"/>
</dbReference>
<evidence type="ECO:0000313" key="4">
    <source>
        <dbReference type="EMBL" id="RKP38254.1"/>
    </source>
</evidence>
<organism evidence="4 5">
    <name type="scientific">Dimargaris cristalligena</name>
    <dbReference type="NCBI Taxonomy" id="215637"/>
    <lineage>
        <taxon>Eukaryota</taxon>
        <taxon>Fungi</taxon>
        <taxon>Fungi incertae sedis</taxon>
        <taxon>Zoopagomycota</taxon>
        <taxon>Kickxellomycotina</taxon>
        <taxon>Dimargaritomycetes</taxon>
        <taxon>Dimargaritales</taxon>
        <taxon>Dimargaritaceae</taxon>
        <taxon>Dimargaris</taxon>
    </lineage>
</organism>
<dbReference type="PIRSF" id="PIRSF038896">
    <property type="entry name" value="NAPE-PLD"/>
    <property type="match status" value="1"/>
</dbReference>
<dbReference type="AlphaFoldDB" id="A0A4P9ZX61"/>
<dbReference type="STRING" id="215637.A0A4P9ZX61"/>
<feature type="region of interest" description="Disordered" evidence="2">
    <location>
        <begin position="131"/>
        <end position="154"/>
    </location>
</feature>
<dbReference type="InterPro" id="IPR024884">
    <property type="entry name" value="NAPE-PLD"/>
</dbReference>
<dbReference type="SUPFAM" id="SSF56281">
    <property type="entry name" value="Metallo-hydrolase/oxidoreductase"/>
    <property type="match status" value="1"/>
</dbReference>
<dbReference type="InterPro" id="IPR001279">
    <property type="entry name" value="Metallo-B-lactamas"/>
</dbReference>